<evidence type="ECO:0000313" key="2">
    <source>
        <dbReference type="EMBL" id="MFC7582272.1"/>
    </source>
</evidence>
<keyword evidence="1" id="KW-1133">Transmembrane helix</keyword>
<dbReference type="RefSeq" id="WP_380976429.1">
    <property type="nucleotide sequence ID" value="NZ_JBHTEF010000002.1"/>
</dbReference>
<evidence type="ECO:0008006" key="4">
    <source>
        <dbReference type="Google" id="ProtNLM"/>
    </source>
</evidence>
<organism evidence="2 3">
    <name type="scientific">Schaalia naturae</name>
    <dbReference type="NCBI Taxonomy" id="635203"/>
    <lineage>
        <taxon>Bacteria</taxon>
        <taxon>Bacillati</taxon>
        <taxon>Actinomycetota</taxon>
        <taxon>Actinomycetes</taxon>
        <taxon>Actinomycetales</taxon>
        <taxon>Actinomycetaceae</taxon>
        <taxon>Schaalia</taxon>
    </lineage>
</organism>
<accession>A0ABW2SQ33</accession>
<comment type="caution">
    <text evidence="2">The sequence shown here is derived from an EMBL/GenBank/DDBJ whole genome shotgun (WGS) entry which is preliminary data.</text>
</comment>
<sequence>MFTPLATIIGSALAGIGLLLVMIGSFSFRADRSDSGRTRVTSPLAITGIISGVLGLGIILAAYIATYGV</sequence>
<protein>
    <recommendedName>
        <fullName evidence="4">DUF4190 domain-containing protein</fullName>
    </recommendedName>
</protein>
<evidence type="ECO:0000256" key="1">
    <source>
        <dbReference type="SAM" id="Phobius"/>
    </source>
</evidence>
<feature type="transmembrane region" description="Helical" evidence="1">
    <location>
        <begin position="40"/>
        <end position="65"/>
    </location>
</feature>
<keyword evidence="1" id="KW-0472">Membrane</keyword>
<dbReference type="EMBL" id="JBHTEF010000002">
    <property type="protein sequence ID" value="MFC7582272.1"/>
    <property type="molecule type" value="Genomic_DNA"/>
</dbReference>
<evidence type="ECO:0000313" key="3">
    <source>
        <dbReference type="Proteomes" id="UP001596527"/>
    </source>
</evidence>
<keyword evidence="1" id="KW-0812">Transmembrane</keyword>
<keyword evidence="3" id="KW-1185">Reference proteome</keyword>
<proteinExistence type="predicted"/>
<name>A0ABW2SQ33_9ACTO</name>
<gene>
    <name evidence="2" type="ORF">ACFQWG_13855</name>
</gene>
<reference evidence="3" key="1">
    <citation type="journal article" date="2019" name="Int. J. Syst. Evol. Microbiol.">
        <title>The Global Catalogue of Microorganisms (GCM) 10K type strain sequencing project: providing services to taxonomists for standard genome sequencing and annotation.</title>
        <authorList>
            <consortium name="The Broad Institute Genomics Platform"/>
            <consortium name="The Broad Institute Genome Sequencing Center for Infectious Disease"/>
            <person name="Wu L."/>
            <person name="Ma J."/>
        </authorList>
    </citation>
    <scope>NUCLEOTIDE SEQUENCE [LARGE SCALE GENOMIC DNA]</scope>
    <source>
        <strain evidence="3">CCUG 56698</strain>
    </source>
</reference>
<feature type="transmembrane region" description="Helical" evidence="1">
    <location>
        <begin position="6"/>
        <end position="28"/>
    </location>
</feature>
<dbReference type="Proteomes" id="UP001596527">
    <property type="component" value="Unassembled WGS sequence"/>
</dbReference>